<protein>
    <recommendedName>
        <fullName evidence="15">RING-type E3 ubiquitin transferase</fullName>
    </recommendedName>
</protein>
<feature type="compositionally biased region" description="Polar residues" evidence="10">
    <location>
        <begin position="392"/>
        <end position="401"/>
    </location>
</feature>
<evidence type="ECO:0000313" key="14">
    <source>
        <dbReference type="Proteomes" id="UP001566132"/>
    </source>
</evidence>
<evidence type="ECO:0000256" key="10">
    <source>
        <dbReference type="SAM" id="MobiDB-lite"/>
    </source>
</evidence>
<dbReference type="SMART" id="SM00326">
    <property type="entry name" value="SH3"/>
    <property type="match status" value="3"/>
</dbReference>
<comment type="similarity">
    <text evidence="1">Belongs to the SH3RF family.</text>
</comment>
<dbReference type="Gene3D" id="2.30.30.40">
    <property type="entry name" value="SH3 Domains"/>
    <property type="match status" value="3"/>
</dbReference>
<dbReference type="Pfam" id="PF13923">
    <property type="entry name" value="zf-C3HC4_2"/>
    <property type="match status" value="1"/>
</dbReference>
<feature type="compositionally biased region" description="Polar residues" evidence="10">
    <location>
        <begin position="619"/>
        <end position="637"/>
    </location>
</feature>
<evidence type="ECO:0008006" key="15">
    <source>
        <dbReference type="Google" id="ProtNLM"/>
    </source>
</evidence>
<dbReference type="InterPro" id="IPR028502">
    <property type="entry name" value="SH3RF3_RING-HC_Zfn"/>
</dbReference>
<dbReference type="Pfam" id="PF00018">
    <property type="entry name" value="SH3_1"/>
    <property type="match status" value="3"/>
</dbReference>
<name>A0ABD1EWQ3_HYPHA</name>
<evidence type="ECO:0000313" key="13">
    <source>
        <dbReference type="EMBL" id="KAL1505467.1"/>
    </source>
</evidence>
<dbReference type="AlphaFoldDB" id="A0ABD1EWQ3"/>
<evidence type="ECO:0000256" key="2">
    <source>
        <dbReference type="ARBA" id="ARBA00022443"/>
    </source>
</evidence>
<evidence type="ECO:0000256" key="4">
    <source>
        <dbReference type="ARBA" id="ARBA00022737"/>
    </source>
</evidence>
<keyword evidence="4" id="KW-0677">Repeat</keyword>
<feature type="compositionally biased region" description="Low complexity" evidence="10">
    <location>
        <begin position="303"/>
        <end position="337"/>
    </location>
</feature>
<dbReference type="InterPro" id="IPR001841">
    <property type="entry name" value="Znf_RING"/>
</dbReference>
<dbReference type="InterPro" id="IPR036028">
    <property type="entry name" value="SH3-like_dom_sf"/>
</dbReference>
<feature type="region of interest" description="Disordered" evidence="10">
    <location>
        <begin position="508"/>
        <end position="661"/>
    </location>
</feature>
<dbReference type="SUPFAM" id="SSF50044">
    <property type="entry name" value="SH3-domain"/>
    <property type="match status" value="3"/>
</dbReference>
<keyword evidence="14" id="KW-1185">Reference proteome</keyword>
<feature type="region of interest" description="Disordered" evidence="10">
    <location>
        <begin position="370"/>
        <end position="433"/>
    </location>
</feature>
<evidence type="ECO:0000259" key="12">
    <source>
        <dbReference type="PROSITE" id="PS50089"/>
    </source>
</evidence>
<keyword evidence="2 9" id="KW-0728">SH3 domain</keyword>
<evidence type="ECO:0000256" key="9">
    <source>
        <dbReference type="PROSITE-ProRule" id="PRU00192"/>
    </source>
</evidence>
<keyword evidence="5 8" id="KW-0863">Zinc-finger</keyword>
<dbReference type="GO" id="GO:0008270">
    <property type="term" value="F:zinc ion binding"/>
    <property type="evidence" value="ECO:0007669"/>
    <property type="project" value="UniProtKB-KW"/>
</dbReference>
<sequence>MDEGTLNDLLECSVCLERLDTSSKVLPCQHTFCRKCLLEILHKHKELRCPECRVLVTAKIDDLPPNVLLMRILEGMKNSGVVAPPKRAQKSHKSSLLHQTGNQNQLHFIDRSNNKHSSGYTALHQPYAKALYDYLPKEPGDLSFKKGDIIILKKKVDSNWYQGECAGKQGVFPLSYVQIITPVPSHIPQCKALYDFRMNNDEEEGCLAFNKGNVINVIRRVDENWAEGKLDGRIGIFPLAFVEMNSLARSLMKLSTNVQPGPSKVAPPTPTAEDSTPLIPTDHSTAVTQNLSQQISESGTNKVTSSSSSTTPNVSSSNTSSNSSTAPSSPASPPVNAEKLSVSPRNNNSRKPGALEQQTLIHSLHSRTIEGRSSHHHHHHHHHQGKEKRHSLNNMSVSHPTSAHRHSAEIVQSSSASQMVSSSVSDRSSKRSAPPIACFDFQLPATFMALYPYKPQKPDELELKKGGIYTVTEICQDGWYKGTSNRTQKCGVFPGNYVTKARAADLNTPFPGVVGSSDSKLPNKERKEKGTVSLMRRLASMKRSKSPPPSSYSMDNPVFEDSTVSSSTTLSPPSQPVHVRSGSCPGQLVQIPPTGADHHNRLFGSVSHRMKHKERPSILNHNSRSTETPQGGSTGSSPDVHRHRKSHSLDATGHKSSKTSTQTVRERFKCIAPYPPNGEYELELQMILYMYTKNERTVGIKVLNNVLVKLACFQRVLLNIFKAFCVLLSQFKLFMFYKYLHIYYYCCLK</sequence>
<dbReference type="FunFam" id="2.30.30.40:FF:000001">
    <property type="entry name" value="Sorbin and SH3 domain-containing protein 1 isoform 2"/>
    <property type="match status" value="1"/>
</dbReference>
<dbReference type="GO" id="GO:0016192">
    <property type="term" value="P:vesicle-mediated transport"/>
    <property type="evidence" value="ECO:0007669"/>
    <property type="project" value="UniProtKB-ARBA"/>
</dbReference>
<dbReference type="PANTHER" id="PTHR14167">
    <property type="entry name" value="SH3 DOMAIN-CONTAINING"/>
    <property type="match status" value="1"/>
</dbReference>
<dbReference type="PRINTS" id="PR00499">
    <property type="entry name" value="P67PHOX"/>
</dbReference>
<dbReference type="InterPro" id="IPR001452">
    <property type="entry name" value="SH3_domain"/>
</dbReference>
<feature type="domain" description="SH3" evidence="11">
    <location>
        <begin position="442"/>
        <end position="503"/>
    </location>
</feature>
<feature type="domain" description="SH3" evidence="11">
    <location>
        <begin position="185"/>
        <end position="247"/>
    </location>
</feature>
<evidence type="ECO:0000259" key="11">
    <source>
        <dbReference type="PROSITE" id="PS50002"/>
    </source>
</evidence>
<feature type="compositionally biased region" description="Basic residues" evidence="10">
    <location>
        <begin position="374"/>
        <end position="391"/>
    </location>
</feature>
<dbReference type="SMART" id="SM00184">
    <property type="entry name" value="RING"/>
    <property type="match status" value="1"/>
</dbReference>
<dbReference type="PROSITE" id="PS00518">
    <property type="entry name" value="ZF_RING_1"/>
    <property type="match status" value="1"/>
</dbReference>
<keyword evidence="7" id="KW-0832">Ubl conjugation</keyword>
<accession>A0ABD1EWQ3</accession>
<evidence type="ECO:0000256" key="5">
    <source>
        <dbReference type="ARBA" id="ARBA00022771"/>
    </source>
</evidence>
<dbReference type="PRINTS" id="PR00452">
    <property type="entry name" value="SH3DOMAIN"/>
</dbReference>
<dbReference type="PROSITE" id="PS50089">
    <property type="entry name" value="ZF_RING_2"/>
    <property type="match status" value="1"/>
</dbReference>
<evidence type="ECO:0000256" key="7">
    <source>
        <dbReference type="ARBA" id="ARBA00022843"/>
    </source>
</evidence>
<dbReference type="FunFam" id="2.30.30.40:FF:000072">
    <property type="entry name" value="Unconventional Myosin IB"/>
    <property type="match status" value="1"/>
</dbReference>
<evidence type="ECO:0000256" key="6">
    <source>
        <dbReference type="ARBA" id="ARBA00022833"/>
    </source>
</evidence>
<feature type="compositionally biased region" description="Polar residues" evidence="10">
    <location>
        <begin position="343"/>
        <end position="355"/>
    </location>
</feature>
<dbReference type="FunFam" id="3.30.40.10:FF:000077">
    <property type="entry name" value="E3 ubiquitin-protein ligase SH3RF1 isoform X1"/>
    <property type="match status" value="1"/>
</dbReference>
<dbReference type="Gene3D" id="3.30.40.10">
    <property type="entry name" value="Zinc/RING finger domain, C3HC4 (zinc finger)"/>
    <property type="match status" value="1"/>
</dbReference>
<feature type="region of interest" description="Disordered" evidence="10">
    <location>
        <begin position="257"/>
        <end position="355"/>
    </location>
</feature>
<keyword evidence="6" id="KW-0862">Zinc</keyword>
<dbReference type="Proteomes" id="UP001566132">
    <property type="component" value="Unassembled WGS sequence"/>
</dbReference>
<dbReference type="InterPro" id="IPR050384">
    <property type="entry name" value="Endophilin_SH3RF"/>
</dbReference>
<evidence type="ECO:0000256" key="3">
    <source>
        <dbReference type="ARBA" id="ARBA00022723"/>
    </source>
</evidence>
<dbReference type="PROSITE" id="PS50002">
    <property type="entry name" value="SH3"/>
    <property type="match status" value="3"/>
</dbReference>
<dbReference type="InterPro" id="IPR013083">
    <property type="entry name" value="Znf_RING/FYVE/PHD"/>
</dbReference>
<gene>
    <name evidence="13" type="ORF">ABEB36_005033</name>
</gene>
<feature type="compositionally biased region" description="Polar residues" evidence="10">
    <location>
        <begin position="282"/>
        <end position="302"/>
    </location>
</feature>
<evidence type="ECO:0000256" key="8">
    <source>
        <dbReference type="PROSITE-ProRule" id="PRU00175"/>
    </source>
</evidence>
<feature type="domain" description="RING-type" evidence="12">
    <location>
        <begin position="12"/>
        <end position="53"/>
    </location>
</feature>
<dbReference type="EMBL" id="JBDJPC010000004">
    <property type="protein sequence ID" value="KAL1505467.1"/>
    <property type="molecule type" value="Genomic_DNA"/>
</dbReference>
<reference evidence="13 14" key="1">
    <citation type="submission" date="2024-05" db="EMBL/GenBank/DDBJ databases">
        <title>Genetic variation in Jamaican populations of the coffee berry borer (Hypothenemus hampei).</title>
        <authorList>
            <person name="Errbii M."/>
            <person name="Myrie A."/>
        </authorList>
    </citation>
    <scope>NUCLEOTIDE SEQUENCE [LARGE SCALE GENOMIC DNA]</scope>
    <source>
        <strain evidence="13">JA-Hopewell-2020-01-JO</strain>
        <tissue evidence="13">Whole body</tissue>
    </source>
</reference>
<dbReference type="CDD" id="cd11787">
    <property type="entry name" value="SH3_SH3RF_2"/>
    <property type="match status" value="1"/>
</dbReference>
<dbReference type="CDD" id="cd16750">
    <property type="entry name" value="RING-HC_SH3RF3"/>
    <property type="match status" value="1"/>
</dbReference>
<keyword evidence="3" id="KW-0479">Metal-binding</keyword>
<proteinExistence type="inferred from homology"/>
<evidence type="ECO:0000256" key="1">
    <source>
        <dbReference type="ARBA" id="ARBA00008649"/>
    </source>
</evidence>
<feature type="compositionally biased region" description="Low complexity" evidence="10">
    <location>
        <begin position="412"/>
        <end position="426"/>
    </location>
</feature>
<organism evidence="13 14">
    <name type="scientific">Hypothenemus hampei</name>
    <name type="common">Coffee berry borer</name>
    <dbReference type="NCBI Taxonomy" id="57062"/>
    <lineage>
        <taxon>Eukaryota</taxon>
        <taxon>Metazoa</taxon>
        <taxon>Ecdysozoa</taxon>
        <taxon>Arthropoda</taxon>
        <taxon>Hexapoda</taxon>
        <taxon>Insecta</taxon>
        <taxon>Pterygota</taxon>
        <taxon>Neoptera</taxon>
        <taxon>Endopterygota</taxon>
        <taxon>Coleoptera</taxon>
        <taxon>Polyphaga</taxon>
        <taxon>Cucujiformia</taxon>
        <taxon>Curculionidae</taxon>
        <taxon>Scolytinae</taxon>
        <taxon>Hypothenemus</taxon>
    </lineage>
</organism>
<dbReference type="CDD" id="cd11786">
    <property type="entry name" value="SH3_SH3RF_1"/>
    <property type="match status" value="1"/>
</dbReference>
<feature type="compositionally biased region" description="Basic and acidic residues" evidence="10">
    <location>
        <begin position="521"/>
        <end position="530"/>
    </location>
</feature>
<feature type="domain" description="SH3" evidence="11">
    <location>
        <begin position="123"/>
        <end position="182"/>
    </location>
</feature>
<dbReference type="SUPFAM" id="SSF57850">
    <property type="entry name" value="RING/U-box"/>
    <property type="match status" value="1"/>
</dbReference>
<comment type="caution">
    <text evidence="13">The sequence shown here is derived from an EMBL/GenBank/DDBJ whole genome shotgun (WGS) entry which is preliminary data.</text>
</comment>
<dbReference type="InterPro" id="IPR017907">
    <property type="entry name" value="Znf_RING_CS"/>
</dbReference>
<feature type="compositionally biased region" description="Low complexity" evidence="10">
    <location>
        <begin position="562"/>
        <end position="572"/>
    </location>
</feature>
<dbReference type="PANTHER" id="PTHR14167:SF51">
    <property type="entry name" value="RING-TYPE E3 UBIQUITIN TRANSFERASE"/>
    <property type="match status" value="1"/>
</dbReference>